<feature type="compositionally biased region" description="Pro residues" evidence="1">
    <location>
        <begin position="572"/>
        <end position="582"/>
    </location>
</feature>
<feature type="compositionally biased region" description="Polar residues" evidence="1">
    <location>
        <begin position="964"/>
        <end position="973"/>
    </location>
</feature>
<feature type="region of interest" description="Disordered" evidence="1">
    <location>
        <begin position="1"/>
        <end position="70"/>
    </location>
</feature>
<feature type="compositionally biased region" description="Low complexity" evidence="1">
    <location>
        <begin position="797"/>
        <end position="820"/>
    </location>
</feature>
<feature type="region of interest" description="Disordered" evidence="1">
    <location>
        <begin position="533"/>
        <end position="842"/>
    </location>
</feature>
<feature type="compositionally biased region" description="Basic residues" evidence="1">
    <location>
        <begin position="8"/>
        <end position="20"/>
    </location>
</feature>
<accession>A0AAD4LGK6</accession>
<feature type="compositionally biased region" description="Basic and acidic residues" evidence="1">
    <location>
        <begin position="732"/>
        <end position="757"/>
    </location>
</feature>
<feature type="compositionally biased region" description="Low complexity" evidence="1">
    <location>
        <begin position="51"/>
        <end position="70"/>
    </location>
</feature>
<protein>
    <submittedName>
        <fullName evidence="2">Uncharacterized protein</fullName>
    </submittedName>
</protein>
<organism evidence="2 3">
    <name type="scientific">Lactarius akahatsu</name>
    <dbReference type="NCBI Taxonomy" id="416441"/>
    <lineage>
        <taxon>Eukaryota</taxon>
        <taxon>Fungi</taxon>
        <taxon>Dikarya</taxon>
        <taxon>Basidiomycota</taxon>
        <taxon>Agaricomycotina</taxon>
        <taxon>Agaricomycetes</taxon>
        <taxon>Russulales</taxon>
        <taxon>Russulaceae</taxon>
        <taxon>Lactarius</taxon>
    </lineage>
</organism>
<feature type="region of interest" description="Disordered" evidence="1">
    <location>
        <begin position="196"/>
        <end position="304"/>
    </location>
</feature>
<feature type="compositionally biased region" description="Polar residues" evidence="1">
    <location>
        <begin position="666"/>
        <end position="680"/>
    </location>
</feature>
<dbReference type="Proteomes" id="UP001201163">
    <property type="component" value="Unassembled WGS sequence"/>
</dbReference>
<evidence type="ECO:0000313" key="3">
    <source>
        <dbReference type="Proteomes" id="UP001201163"/>
    </source>
</evidence>
<evidence type="ECO:0000313" key="2">
    <source>
        <dbReference type="EMBL" id="KAH8992504.1"/>
    </source>
</evidence>
<feature type="compositionally biased region" description="Low complexity" evidence="1">
    <location>
        <begin position="242"/>
        <end position="252"/>
    </location>
</feature>
<feature type="compositionally biased region" description="Low complexity" evidence="1">
    <location>
        <begin position="908"/>
        <end position="917"/>
    </location>
</feature>
<feature type="region of interest" description="Disordered" evidence="1">
    <location>
        <begin position="358"/>
        <end position="505"/>
    </location>
</feature>
<feature type="compositionally biased region" description="Basic and acidic residues" evidence="1">
    <location>
        <begin position="656"/>
        <end position="665"/>
    </location>
</feature>
<dbReference type="AlphaFoldDB" id="A0AAD4LGK6"/>
<feature type="compositionally biased region" description="Pro residues" evidence="1">
    <location>
        <begin position="539"/>
        <end position="553"/>
    </location>
</feature>
<keyword evidence="3" id="KW-1185">Reference proteome</keyword>
<feature type="compositionally biased region" description="Low complexity" evidence="1">
    <location>
        <begin position="124"/>
        <end position="135"/>
    </location>
</feature>
<feature type="compositionally biased region" description="Acidic residues" evidence="1">
    <location>
        <begin position="429"/>
        <end position="438"/>
    </location>
</feature>
<feature type="region of interest" description="Disordered" evidence="1">
    <location>
        <begin position="124"/>
        <end position="175"/>
    </location>
</feature>
<name>A0AAD4LGK6_9AGAM</name>
<feature type="compositionally biased region" description="Low complexity" evidence="1">
    <location>
        <begin position="288"/>
        <end position="304"/>
    </location>
</feature>
<evidence type="ECO:0000256" key="1">
    <source>
        <dbReference type="SAM" id="MobiDB-lite"/>
    </source>
</evidence>
<sequence>MDPSPLKSSKKSLFSRKPVKRSSTDASSPLSTSPPDRSSTHDTPAEPVPVSREPSSDTSSSNRNRSIIPESLKELPSWYHTEGEWAAASALQFRARYPIHNPVGPRVYRNVHLLPPTRPSSVFSPSFPPMSTEPASAPPVAVPSQSPSGSPIPTPNSSQTRIIDPSGKVRTRKISNTAHDNVDLLDASDPYGTNWHHQSPYDGLGLSSDRTAVSPDPVDSRPPPRSRSRMSSLGAGSHHKTTTPSPLSQSTSAVHLTSDQDTPPITRKLTKRRRPFDGIFGLSPTNPPDSASSTPSSLSPSTHTVTNRLFKRQSIFKSASTSSIPHTVSNASIEKRQKRGSMLGRFARRFSIMRRVTRGHSRGGSLDASNDWSRGDTQSLQVTDNASTVTRPASMSNPVSPSEKRQSTRVPPPRAQTTPSPDSSPPLETPEEEQTQDDVEMRDASRDSMSSLQVPYSIGRLTIANPDSPGSTDNSPVNQSYTLPAGKTPAQSPTPIIQSGPLVESPSILTPPFKGFASVPLASPSLPMMRVTLVDEGPKSPPFSAPIPIPRAPPKSDKHTPLSSSSSSTPIPTSPTPSPPTHPSTTKVTASLPPTVDDSPLSRASIIVNPPTPSVEPTRMKNPSANEQAKVPPAVHLSIPSPIITPIGPTSPRATSPHESHKPSSRDSSPVKNQGSRQPKTTSSVRTRETETFHLVRSPSVGTMQPTGESIIVGGEQWEVVGRGTQRSKTKKEKDDVRRSHVEPDRRASKRQERTAEKVTSSGPSKSESRKSRTKEGTSSRRYSSQTAESKEHVRRSATTPSTRTSGVPASAAAPTAAAAPERRPSQSQGRRPTSELSPAADMNAVRAREVWEMDRLWKGRSMAYGLEGPHVVYAQSIGDVSSTTSVNGIGHGSTHTSYKLQQGFPFPTTATATTAPGIYSSSPPHTQQQQQQQPQQQMMPSLYEFPSGVRSYPDLANIPSIGTPDSTPSLPSRNPLPAPPRQSTYRPGPIPASFVERDDGTAAEYWSKYAGVGVVSPTH</sequence>
<feature type="compositionally biased region" description="Low complexity" evidence="1">
    <location>
        <begin position="142"/>
        <end position="151"/>
    </location>
</feature>
<feature type="compositionally biased region" description="Low complexity" evidence="1">
    <location>
        <begin position="24"/>
        <end position="36"/>
    </location>
</feature>
<feature type="compositionally biased region" description="Low complexity" evidence="1">
    <location>
        <begin position="638"/>
        <end position="652"/>
    </location>
</feature>
<dbReference type="EMBL" id="JAKELL010000022">
    <property type="protein sequence ID" value="KAH8992504.1"/>
    <property type="molecule type" value="Genomic_DNA"/>
</dbReference>
<feature type="region of interest" description="Disordered" evidence="1">
    <location>
        <begin position="955"/>
        <end position="999"/>
    </location>
</feature>
<proteinExistence type="predicted"/>
<feature type="compositionally biased region" description="Polar residues" evidence="1">
    <location>
        <begin position="367"/>
        <end position="400"/>
    </location>
</feature>
<gene>
    <name evidence="2" type="ORF">EDB92DRAFT_579276</name>
</gene>
<reference evidence="2" key="1">
    <citation type="submission" date="2022-01" db="EMBL/GenBank/DDBJ databases">
        <title>Comparative genomics reveals a dynamic genome evolution in the ectomycorrhizal milk-cap (Lactarius) mushrooms.</title>
        <authorList>
            <consortium name="DOE Joint Genome Institute"/>
            <person name="Lebreton A."/>
            <person name="Tang N."/>
            <person name="Kuo A."/>
            <person name="LaButti K."/>
            <person name="Drula E."/>
            <person name="Barry K."/>
            <person name="Clum A."/>
            <person name="Lipzen A."/>
            <person name="Mousain D."/>
            <person name="Ng V."/>
            <person name="Wang R."/>
            <person name="Wang X."/>
            <person name="Dai Y."/>
            <person name="Henrissat B."/>
            <person name="Grigoriev I.V."/>
            <person name="Guerin-Laguette A."/>
            <person name="Yu F."/>
            <person name="Martin F.M."/>
        </authorList>
    </citation>
    <scope>NUCLEOTIDE SEQUENCE</scope>
    <source>
        <strain evidence="2">QP</strain>
    </source>
</reference>
<feature type="region of interest" description="Disordered" evidence="1">
    <location>
        <begin position="908"/>
        <end position="939"/>
    </location>
</feature>
<comment type="caution">
    <text evidence="2">The sequence shown here is derived from an EMBL/GenBank/DDBJ whole genome shotgun (WGS) entry which is preliminary data.</text>
</comment>
<feature type="compositionally biased region" description="Polar residues" evidence="1">
    <location>
        <begin position="826"/>
        <end position="837"/>
    </location>
</feature>
<feature type="compositionally biased region" description="Basic and acidic residues" evidence="1">
    <location>
        <begin position="767"/>
        <end position="779"/>
    </location>
</feature>
<feature type="compositionally biased region" description="Polar residues" evidence="1">
    <location>
        <begin position="253"/>
        <end position="263"/>
    </location>
</feature>
<feature type="compositionally biased region" description="Polar residues" evidence="1">
    <location>
        <begin position="468"/>
        <end position="482"/>
    </location>
</feature>
<feature type="compositionally biased region" description="Low complexity" evidence="1">
    <location>
        <begin position="561"/>
        <end position="571"/>
    </location>
</feature>
<feature type="compositionally biased region" description="Low complexity" evidence="1">
    <location>
        <begin position="928"/>
        <end position="939"/>
    </location>
</feature>